<dbReference type="NCBIfam" id="TIGR03519">
    <property type="entry name" value="T9SS_PorP_fam"/>
    <property type="match status" value="1"/>
</dbReference>
<dbReference type="EMBL" id="CP129971">
    <property type="protein sequence ID" value="WMN11097.1"/>
    <property type="molecule type" value="Genomic_DNA"/>
</dbReference>
<evidence type="ECO:0000313" key="1">
    <source>
        <dbReference type="EMBL" id="WMN11097.1"/>
    </source>
</evidence>
<dbReference type="InterPro" id="IPR019861">
    <property type="entry name" value="PorP/SprF_Bacteroidetes"/>
</dbReference>
<gene>
    <name evidence="1" type="ORF">QYS49_37200</name>
</gene>
<sequence length="309" mass="35130">MGKIKYYIKFFVLLLVIISGFNTNISAQQGVQYTQYMFDGSLINPAYAGTSEALSISLLYRDQWNDLEGAPQSQTFSVHSPFKNPKVGTGLFIHRESIGVHQNIQIATNLAYHLPLGNRRYLSFGLKAGMLNVRSDYQSLQNGNPDPTVADELFSGTDFNAGFGFYFRSRKFEAGYSIPSIINKTTNINDTISLDPINLNHLIFTQYHIPVGNNFTISPSFLMKYYQGTPLSYDFSFLTSYKRVLTAGISYRKQESVDFLICFNLTSQFQVAYAYDYPIGNISRFAQASHETMLRYLFKFKYDNVNSPH</sequence>
<protein>
    <submittedName>
        <fullName evidence="1">Type IX secretion system membrane protein PorP/SprF</fullName>
    </submittedName>
</protein>
<dbReference type="RefSeq" id="WP_308347871.1">
    <property type="nucleotide sequence ID" value="NZ_CP129971.1"/>
</dbReference>
<dbReference type="Pfam" id="PF11751">
    <property type="entry name" value="PorP_SprF"/>
    <property type="match status" value="1"/>
</dbReference>
<dbReference type="AlphaFoldDB" id="A0AA51N9D6"/>
<reference evidence="1 2" key="1">
    <citation type="submission" date="2023-08" db="EMBL/GenBank/DDBJ databases">
        <title>Comparative genomics and taxonomic characterization of three novel marine species of genus Marivirga.</title>
        <authorList>
            <person name="Muhammad N."/>
            <person name="Kim S.-G."/>
        </authorList>
    </citation>
    <scope>NUCLEOTIDE SEQUENCE [LARGE SCALE GENOMIC DNA]</scope>
    <source>
        <strain evidence="1 2">BDSF4-3</strain>
    </source>
</reference>
<proteinExistence type="predicted"/>
<evidence type="ECO:0000313" key="2">
    <source>
        <dbReference type="Proteomes" id="UP001230496"/>
    </source>
</evidence>
<keyword evidence="2" id="KW-1185">Reference proteome</keyword>
<organism evidence="1 2">
    <name type="scientific">Marivirga salinarum</name>
    <dbReference type="NCBI Taxonomy" id="3059078"/>
    <lineage>
        <taxon>Bacteria</taxon>
        <taxon>Pseudomonadati</taxon>
        <taxon>Bacteroidota</taxon>
        <taxon>Cytophagia</taxon>
        <taxon>Cytophagales</taxon>
        <taxon>Marivirgaceae</taxon>
        <taxon>Marivirga</taxon>
    </lineage>
</organism>
<dbReference type="Proteomes" id="UP001230496">
    <property type="component" value="Chromosome"/>
</dbReference>
<dbReference type="KEGG" id="msaa:QYS49_37200"/>
<name>A0AA51N9D6_9BACT</name>
<accession>A0AA51N9D6</accession>